<organism evidence="3 4">
    <name type="scientific">Pichia membranifaciens</name>
    <dbReference type="NCBI Taxonomy" id="4926"/>
    <lineage>
        <taxon>Eukaryota</taxon>
        <taxon>Fungi</taxon>
        <taxon>Dikarya</taxon>
        <taxon>Ascomycota</taxon>
        <taxon>Saccharomycotina</taxon>
        <taxon>Pichiomycetes</taxon>
        <taxon>Pichiales</taxon>
        <taxon>Pichiaceae</taxon>
        <taxon>Pichia</taxon>
    </lineage>
</organism>
<name>A0A1Q2YCW8_9ASCO</name>
<dbReference type="InterPro" id="IPR001173">
    <property type="entry name" value="Glyco_trans_2-like"/>
</dbReference>
<evidence type="ECO:0000259" key="2">
    <source>
        <dbReference type="Pfam" id="PF00849"/>
    </source>
</evidence>
<evidence type="ECO:0008006" key="5">
    <source>
        <dbReference type="Google" id="ProtNLM"/>
    </source>
</evidence>
<evidence type="ECO:0000313" key="3">
    <source>
        <dbReference type="EMBL" id="GAV27372.1"/>
    </source>
</evidence>
<feature type="domain" description="Glycosyltransferase 2-like" evidence="1">
    <location>
        <begin position="8"/>
        <end position="106"/>
    </location>
</feature>
<dbReference type="InterPro" id="IPR050188">
    <property type="entry name" value="RluA_PseudoU_synthase"/>
</dbReference>
<dbReference type="EMBL" id="BDGI01000033">
    <property type="protein sequence ID" value="GAV27372.1"/>
    <property type="molecule type" value="Genomic_DNA"/>
</dbReference>
<dbReference type="SUPFAM" id="SSF55120">
    <property type="entry name" value="Pseudouridine synthase"/>
    <property type="match status" value="1"/>
</dbReference>
<keyword evidence="4" id="KW-1185">Reference proteome</keyword>
<dbReference type="InterPro" id="IPR006145">
    <property type="entry name" value="PsdUridine_synth_RsuA/RluA"/>
</dbReference>
<comment type="caution">
    <text evidence="3">The sequence shown here is derived from an EMBL/GenBank/DDBJ whole genome shotgun (WGS) entry which is preliminary data.</text>
</comment>
<dbReference type="GO" id="GO:0009982">
    <property type="term" value="F:pseudouridine synthase activity"/>
    <property type="evidence" value="ECO:0007669"/>
    <property type="project" value="InterPro"/>
</dbReference>
<dbReference type="Gene3D" id="3.30.2350.10">
    <property type="entry name" value="Pseudouridine synthase"/>
    <property type="match status" value="1"/>
</dbReference>
<dbReference type="PANTHER" id="PTHR21600">
    <property type="entry name" value="MITOCHONDRIAL RNA PSEUDOURIDINE SYNTHASE"/>
    <property type="match status" value="1"/>
</dbReference>
<dbReference type="Proteomes" id="UP000186136">
    <property type="component" value="Unassembled WGS sequence"/>
</dbReference>
<dbReference type="InterPro" id="IPR020103">
    <property type="entry name" value="PsdUridine_synth_cat_dom_sf"/>
</dbReference>
<accession>A0A1Q2YCW8</accession>
<evidence type="ECO:0000313" key="4">
    <source>
        <dbReference type="Proteomes" id="UP000186136"/>
    </source>
</evidence>
<dbReference type="AlphaFoldDB" id="A0A1Q2YCW8"/>
<dbReference type="Pfam" id="PF00849">
    <property type="entry name" value="PseudoU_synth_2"/>
    <property type="match status" value="1"/>
</dbReference>
<protein>
    <recommendedName>
        <fullName evidence="5">Pseudouridine synthase RsuA/RluA-like domain-containing protein</fullName>
    </recommendedName>
</protein>
<gene>
    <name evidence="3" type="ORF">PMKS-000837</name>
</gene>
<proteinExistence type="predicted"/>
<dbReference type="GO" id="GO:0000455">
    <property type="term" value="P:enzyme-directed rRNA pseudouridine synthesis"/>
    <property type="evidence" value="ECO:0007669"/>
    <property type="project" value="TreeGrafter"/>
</dbReference>
<reference evidence="3 4" key="1">
    <citation type="submission" date="2016-08" db="EMBL/GenBank/DDBJ databases">
        <title>Whole genome shotgun sequence of Pichia membranifaciens KS47-1.</title>
        <authorList>
            <person name="Konishi M."/>
            <person name="Ishida M."/>
            <person name="Arakawa T."/>
            <person name="Kato Y."/>
            <person name="Horiuchi J."/>
        </authorList>
    </citation>
    <scope>NUCLEOTIDE SEQUENCE [LARGE SCALE GENOMIC DNA]</scope>
    <source>
        <strain evidence="3 4">KS47-1</strain>
    </source>
</reference>
<evidence type="ECO:0000259" key="1">
    <source>
        <dbReference type="Pfam" id="PF00535"/>
    </source>
</evidence>
<dbReference type="Pfam" id="PF00535">
    <property type="entry name" value="Glycos_transf_2"/>
    <property type="match status" value="1"/>
</dbReference>
<dbReference type="InterPro" id="IPR029044">
    <property type="entry name" value="Nucleotide-diphossugar_trans"/>
</dbReference>
<dbReference type="Gene3D" id="3.90.550.10">
    <property type="entry name" value="Spore Coat Polysaccharide Biosynthesis Protein SpsA, Chain A"/>
    <property type="match status" value="1"/>
</dbReference>
<dbReference type="CDD" id="cd02557">
    <property type="entry name" value="PseudoU_synth_ScRIB2"/>
    <property type="match status" value="1"/>
</dbReference>
<sequence length="518" mass="59949">MLQEAISYLETQTENVKLQKSFEIIIVDDGSKDDTSSYAIKLAKEFDLPPHTLRVIKFEKNRGKGGAVTHGVQCARGSYIIFADADGASQFSDVSKLLKAIQNLDHKKPLENPAVAIGSRAHMVNTDAIISGIRHVEPYFQLIKTTVKSRWLNRSVLDVLSTEFRSFSMSQYRGRMEKDEISVLHRQKLTKKERKERCKDNERRDDRVVIRYPEILKYKMSDNDVIERLEHIHERSVCATRSEEIEVIHEDDEVLVVSKPSGIPIHPVQNYYYNSFVQILQIEGWPGRKEYLKDMQLRPCHRLDKLTSGICIFAKSAEAARKIQIEIQNRTVQKVYLARVKGKFPGIVHTNQSGLGRNIECCDDIVVFDTKKGKQDGVMKKSATTIFRGVKYSEKLDESIVMCWPKTGRTHQIRIHLRNMRYPIVNDPLYGLNRLMCLEDTGDDPSNISDEYFERIKKQAAEKRSEAESSESCQICEGKLYTQIEKEDLIMYLHAYKYQLDTENGWHYQTKWPEWCNI</sequence>
<feature type="domain" description="Pseudouridine synthase RsuA/RluA-like" evidence="2">
    <location>
        <begin position="254"/>
        <end position="418"/>
    </location>
</feature>
<dbReference type="SUPFAM" id="SSF53448">
    <property type="entry name" value="Nucleotide-diphospho-sugar transferases"/>
    <property type="match status" value="1"/>
</dbReference>
<dbReference type="PANTHER" id="PTHR21600:SF40">
    <property type="entry name" value="PSEUDOURIDYLATE SYNTHASE RPUSD2"/>
    <property type="match status" value="1"/>
</dbReference>
<dbReference type="OrthoDB" id="424794at2759"/>
<dbReference type="GO" id="GO:0003723">
    <property type="term" value="F:RNA binding"/>
    <property type="evidence" value="ECO:0007669"/>
    <property type="project" value="InterPro"/>
</dbReference>